<organism evidence="4 5">
    <name type="scientific">Acrobeloides nanus</name>
    <dbReference type="NCBI Taxonomy" id="290746"/>
    <lineage>
        <taxon>Eukaryota</taxon>
        <taxon>Metazoa</taxon>
        <taxon>Ecdysozoa</taxon>
        <taxon>Nematoda</taxon>
        <taxon>Chromadorea</taxon>
        <taxon>Rhabditida</taxon>
        <taxon>Tylenchina</taxon>
        <taxon>Cephalobomorpha</taxon>
        <taxon>Cephaloboidea</taxon>
        <taxon>Cephalobidae</taxon>
        <taxon>Acrobeloides</taxon>
    </lineage>
</organism>
<reference evidence="5" key="1">
    <citation type="submission" date="2022-11" db="UniProtKB">
        <authorList>
            <consortium name="WormBaseParasite"/>
        </authorList>
    </citation>
    <scope>IDENTIFICATION</scope>
</reference>
<dbReference type="InterPro" id="IPR003165">
    <property type="entry name" value="Piwi"/>
</dbReference>
<dbReference type="Gene3D" id="3.30.420.10">
    <property type="entry name" value="Ribonuclease H-like superfamily/Ribonuclease H"/>
    <property type="match status" value="1"/>
</dbReference>
<dbReference type="Pfam" id="PF02170">
    <property type="entry name" value="PAZ"/>
    <property type="match status" value="1"/>
</dbReference>
<accession>A0A914D6P9</accession>
<dbReference type="InterPro" id="IPR036085">
    <property type="entry name" value="PAZ_dom_sf"/>
</dbReference>
<dbReference type="InterPro" id="IPR036397">
    <property type="entry name" value="RNaseH_sf"/>
</dbReference>
<name>A0A914D6P9_9BILA</name>
<dbReference type="WBParaSite" id="ACRNAN_scaffold1989.g27679.t1">
    <property type="protein sequence ID" value="ACRNAN_scaffold1989.g27679.t1"/>
    <property type="gene ID" value="ACRNAN_scaffold1989.g27679"/>
</dbReference>
<proteinExistence type="inferred from homology"/>
<dbReference type="CDD" id="cd02826">
    <property type="entry name" value="Piwi-like"/>
    <property type="match status" value="1"/>
</dbReference>
<dbReference type="Pfam" id="PF02171">
    <property type="entry name" value="Piwi"/>
    <property type="match status" value="1"/>
</dbReference>
<evidence type="ECO:0000256" key="1">
    <source>
        <dbReference type="RuleBase" id="RU361178"/>
    </source>
</evidence>
<evidence type="ECO:0000313" key="4">
    <source>
        <dbReference type="Proteomes" id="UP000887540"/>
    </source>
</evidence>
<dbReference type="SMART" id="SM00950">
    <property type="entry name" value="Piwi"/>
    <property type="match status" value="1"/>
</dbReference>
<dbReference type="PROSITE" id="PS50821">
    <property type="entry name" value="PAZ"/>
    <property type="match status" value="1"/>
</dbReference>
<dbReference type="SUPFAM" id="SSF101690">
    <property type="entry name" value="PAZ domain"/>
    <property type="match status" value="1"/>
</dbReference>
<dbReference type="InterPro" id="IPR057272">
    <property type="entry name" value="Piwi_nem"/>
</dbReference>
<sequence>MRQAGAQQQQLRVANQIREETIRRLAALNLAPLDPVMADKFPAPGQLAASNLQVSTNVFGLQLPKPPVPVYRYQVTIEGILAPVDGRPRNPIEFTGNVRGDPVCVSRRDDCRKIFLKTLETYRNDFVHDRSHYFYDLKSILFTLEQLPIEGDRKQYELRTTPDFYAHCQKIIVTVQKVTESLFSLIRKLLRVLMQNKNYFGDNHVAINGGSTYFMDPTRFGFSDRDTPVLREGKYLAVGAQKSVRFVEGPRGRGNNNVVCVVNPKKTPFHNAQPLIAKVSEMVRLGRDGHVERYDIDNLRKGLKGLFVQATHREVSRVMRIFDVIDETARNTIIRGNDRVGETSIANYFLNIYGITLKYPDAPLIGIRVPRYREEVMKFPIEVLSVVDNQRVTTEQQTREQIAQQIRACAVLPVIQKEQIVKCANAISLLNDRNENLHDVGVRVYPHPHTNNARMLPQPTIVYGGNQTIAPDNKGIWSGGIGRGPQAPAYRFLIPATCNRWESYLIAPNARDAIDERTMNEFLKRFVTEARRRGMQIADVSRFNTVQANETALKAVLDKAIQNNVEFVLFIHAGHDTHLHGLMKYFELNGIITQDLKAQTASNVVSKGQPQTMENIVMKTNVKLGGLNHALTISRPELQRMLSKEVLYIGFGTNHPGGGLGIGGPNLPPTVVGFAANDNPNPLEFTGDYVYQETRRDEKVDVIQDIITKILDRYIKNRNASPKLVVVYRNGCSEGQFSDVISYEIPFIKAAFREKNCDPKLVVIVPNKLHNLRFLPMNIDKNEKAPEQNVKPGMIVDTQVVHPTWNEFYLCSHTTLQGTAKVPRYTVLYNESSLSADQFQEATFALAFGYQIVRSPTSLPAPAYIAGKYADRGRTMLKAHLTSETAAVQGPVENEALNQQITLAENELLRSKRINA</sequence>
<dbReference type="AlphaFoldDB" id="A0A914D6P9"/>
<dbReference type="CDD" id="cd02846">
    <property type="entry name" value="PAZ_argonaute_like"/>
    <property type="match status" value="1"/>
</dbReference>
<keyword evidence="4" id="KW-1185">Reference proteome</keyword>
<dbReference type="PROSITE" id="PS50822">
    <property type="entry name" value="PIWI"/>
    <property type="match status" value="1"/>
</dbReference>
<evidence type="ECO:0000259" key="3">
    <source>
        <dbReference type="PROSITE" id="PS50822"/>
    </source>
</evidence>
<feature type="domain" description="Piwi" evidence="3">
    <location>
        <begin position="590"/>
        <end position="878"/>
    </location>
</feature>
<dbReference type="PANTHER" id="PTHR22891">
    <property type="entry name" value="EUKARYOTIC TRANSLATION INITIATION FACTOR 2C"/>
    <property type="match status" value="1"/>
</dbReference>
<dbReference type="Gene3D" id="3.40.50.2300">
    <property type="match status" value="1"/>
</dbReference>
<dbReference type="InterPro" id="IPR012337">
    <property type="entry name" value="RNaseH-like_sf"/>
</dbReference>
<dbReference type="SUPFAM" id="SSF53098">
    <property type="entry name" value="Ribonuclease H-like"/>
    <property type="match status" value="1"/>
</dbReference>
<dbReference type="GO" id="GO:0003723">
    <property type="term" value="F:RNA binding"/>
    <property type="evidence" value="ECO:0007669"/>
    <property type="project" value="InterPro"/>
</dbReference>
<dbReference type="Proteomes" id="UP000887540">
    <property type="component" value="Unplaced"/>
</dbReference>
<evidence type="ECO:0000313" key="5">
    <source>
        <dbReference type="WBParaSite" id="ACRNAN_scaffold1989.g27679.t1"/>
    </source>
</evidence>
<comment type="similarity">
    <text evidence="1">Belongs to the argonaute family.</text>
</comment>
<protein>
    <submittedName>
        <fullName evidence="5">Piwi domain-containing protein</fullName>
    </submittedName>
</protein>
<dbReference type="SMART" id="SM00949">
    <property type="entry name" value="PAZ"/>
    <property type="match status" value="1"/>
</dbReference>
<dbReference type="InterPro" id="IPR003100">
    <property type="entry name" value="PAZ_dom"/>
</dbReference>
<feature type="domain" description="PAZ" evidence="2">
    <location>
        <begin position="290"/>
        <end position="388"/>
    </location>
</feature>
<evidence type="ECO:0000259" key="2">
    <source>
        <dbReference type="PROSITE" id="PS50821"/>
    </source>
</evidence>
<dbReference type="Gene3D" id="2.170.260.10">
    <property type="entry name" value="paz domain"/>
    <property type="match status" value="1"/>
</dbReference>